<evidence type="ECO:0000313" key="1">
    <source>
        <dbReference type="EMBL" id="WXU00784.1"/>
    </source>
</evidence>
<proteinExistence type="predicted"/>
<dbReference type="EMBL" id="CP138327">
    <property type="protein sequence ID" value="WXU00784.1"/>
    <property type="molecule type" value="Genomic_DNA"/>
</dbReference>
<protein>
    <recommendedName>
        <fullName evidence="2">Toxin-antitoxin system HicB family antitoxin</fullName>
    </recommendedName>
</protein>
<reference evidence="1" key="1">
    <citation type="submission" date="2023-10" db="EMBL/GenBank/DDBJ databases">
        <title>The first scallop-associated chemosynthetic bacterial symbiont.</title>
        <authorList>
            <person name="Lin Y.-T."/>
            <person name="Sun J."/>
            <person name="Ip J.C.-H."/>
            <person name="He X."/>
            <person name="Gao Z.-M."/>
            <person name="Perez M."/>
            <person name="Xu T."/>
            <person name="Qian P.-Y."/>
            <person name="Qiu J.-W."/>
        </authorList>
    </citation>
    <scope>NUCLEOTIDE SEQUENCE</scope>
    <source>
        <strain evidence="1">Gill1</strain>
    </source>
</reference>
<evidence type="ECO:0008006" key="2">
    <source>
        <dbReference type="Google" id="ProtNLM"/>
    </source>
</evidence>
<dbReference type="AlphaFoldDB" id="A0AAU6PIC3"/>
<organism evidence="1">
    <name type="scientific">Catillopecten margaritatus gill symbiont</name>
    <dbReference type="NCBI Taxonomy" id="3083288"/>
    <lineage>
        <taxon>Bacteria</taxon>
        <taxon>Pseudomonadati</taxon>
        <taxon>Pseudomonadota</taxon>
        <taxon>Gammaproteobacteria</taxon>
        <taxon>sulfur-oxidizing symbionts</taxon>
    </lineage>
</organism>
<name>A0AAU6PIC3_9GAMM</name>
<sequence length="64" mass="7609">MMNLKHQWIFILKLARKIIIKLLNQHLEIDPKEHAELAQVARQNKISVNALVHSFITDRLNFHQ</sequence>
<accession>A0AAU6PIC3</accession>
<gene>
    <name evidence="1" type="ORF">Ctma_1516</name>
</gene>